<dbReference type="Proteomes" id="UP000192455">
    <property type="component" value="Unassembled WGS sequence"/>
</dbReference>
<organism evidence="2 3">
    <name type="scientific">Pontibaca methylaminivorans</name>
    <dbReference type="NCBI Taxonomy" id="515897"/>
    <lineage>
        <taxon>Bacteria</taxon>
        <taxon>Pseudomonadati</taxon>
        <taxon>Pseudomonadota</taxon>
        <taxon>Alphaproteobacteria</taxon>
        <taxon>Rhodobacterales</taxon>
        <taxon>Roseobacteraceae</taxon>
        <taxon>Pontibaca</taxon>
    </lineage>
</organism>
<dbReference type="InterPro" id="IPR011644">
    <property type="entry name" value="Heme_NO-bd"/>
</dbReference>
<dbReference type="PANTHER" id="PTHR45655:SF13">
    <property type="entry name" value="SOLUBLE GUANYLATE CYCLASE GCY-32-RELATED"/>
    <property type="match status" value="1"/>
</dbReference>
<keyword evidence="3" id="KW-1185">Reference proteome</keyword>
<dbReference type="GO" id="GO:0070482">
    <property type="term" value="P:response to oxygen levels"/>
    <property type="evidence" value="ECO:0007669"/>
    <property type="project" value="TreeGrafter"/>
</dbReference>
<dbReference type="RefSeq" id="WP_076649919.1">
    <property type="nucleotide sequence ID" value="NZ_FTPS01000001.1"/>
</dbReference>
<dbReference type="InterPro" id="IPR024096">
    <property type="entry name" value="NO_sig/Golgi_transp_ligand-bd"/>
</dbReference>
<dbReference type="OrthoDB" id="981203at2"/>
<dbReference type="SUPFAM" id="SSF111126">
    <property type="entry name" value="Ligand-binding domain in the NO signalling and Golgi transport"/>
    <property type="match status" value="1"/>
</dbReference>
<evidence type="ECO:0000313" key="3">
    <source>
        <dbReference type="Proteomes" id="UP000192455"/>
    </source>
</evidence>
<name>A0A1R3X2H0_9RHOB</name>
<dbReference type="EMBL" id="FTPS01000001">
    <property type="protein sequence ID" value="SIT85098.1"/>
    <property type="molecule type" value="Genomic_DNA"/>
</dbReference>
<dbReference type="GO" id="GO:0020037">
    <property type="term" value="F:heme binding"/>
    <property type="evidence" value="ECO:0007669"/>
    <property type="project" value="InterPro"/>
</dbReference>
<sequence>MHGLIFTAIQSFFTSTYGWARWKTVMSRLGTGTNGFEAMLPYPPDLFEALLATVGDELGRSRAGLLEDVGTYLVSHPETEALRRLLRFGGESYVDFLHSLDELPGRARLAVDDLDLPPLELREEAGNRFTLLCGEGLPGFPDVLAGVVRAMADDYGALVLLERREATARGGGLIVITLVEPSFSRGREFRLGAAGP</sequence>
<evidence type="ECO:0000313" key="2">
    <source>
        <dbReference type="EMBL" id="SIT85098.1"/>
    </source>
</evidence>
<dbReference type="GO" id="GO:0019934">
    <property type="term" value="P:cGMP-mediated signaling"/>
    <property type="evidence" value="ECO:0007669"/>
    <property type="project" value="TreeGrafter"/>
</dbReference>
<dbReference type="PANTHER" id="PTHR45655">
    <property type="entry name" value="GUANYLATE CYCLASE SOLUBLE SUBUNIT BETA-2"/>
    <property type="match status" value="1"/>
</dbReference>
<proteinExistence type="predicted"/>
<dbReference type="InterPro" id="IPR038158">
    <property type="entry name" value="H-NOX_domain_sf"/>
</dbReference>
<dbReference type="GO" id="GO:0008074">
    <property type="term" value="C:guanylate cyclase complex, soluble"/>
    <property type="evidence" value="ECO:0007669"/>
    <property type="project" value="TreeGrafter"/>
</dbReference>
<gene>
    <name evidence="2" type="ORF">SAMN05421849_2249</name>
</gene>
<accession>A0A1R3X2H0</accession>
<dbReference type="Gene3D" id="3.90.1520.10">
    <property type="entry name" value="H-NOX domain"/>
    <property type="match status" value="1"/>
</dbReference>
<protein>
    <submittedName>
        <fullName evidence="2">Haem-NO-binding</fullName>
    </submittedName>
</protein>
<dbReference type="GO" id="GO:0004383">
    <property type="term" value="F:guanylate cyclase activity"/>
    <property type="evidence" value="ECO:0007669"/>
    <property type="project" value="TreeGrafter"/>
</dbReference>
<dbReference type="AlphaFoldDB" id="A0A1R3X2H0"/>
<reference evidence="2 3" key="1">
    <citation type="submission" date="2017-01" db="EMBL/GenBank/DDBJ databases">
        <authorList>
            <person name="Mah S.A."/>
            <person name="Swanson W.J."/>
            <person name="Moy G.W."/>
            <person name="Vacquier V.D."/>
        </authorList>
    </citation>
    <scope>NUCLEOTIDE SEQUENCE [LARGE SCALE GENOMIC DNA]</scope>
    <source>
        <strain evidence="2 3">DSM 21219</strain>
    </source>
</reference>
<dbReference type="Pfam" id="PF07700">
    <property type="entry name" value="HNOB"/>
    <property type="match status" value="1"/>
</dbReference>
<evidence type="ECO:0000259" key="1">
    <source>
        <dbReference type="Pfam" id="PF07700"/>
    </source>
</evidence>
<dbReference type="STRING" id="515897.SAMN05421849_2249"/>
<feature type="domain" description="Heme NO-binding" evidence="1">
    <location>
        <begin position="2"/>
        <end position="155"/>
    </location>
</feature>